<dbReference type="InterPro" id="IPR018357">
    <property type="entry name" value="Hexapep_transf_CS"/>
</dbReference>
<protein>
    <recommendedName>
        <fullName evidence="5">Serine acetyltransferase</fullName>
    </recommendedName>
</protein>
<dbReference type="InterPro" id="IPR011004">
    <property type="entry name" value="Trimer_LpxA-like_sf"/>
</dbReference>
<evidence type="ECO:0000313" key="4">
    <source>
        <dbReference type="Proteomes" id="UP000283992"/>
    </source>
</evidence>
<dbReference type="Gene3D" id="2.160.10.10">
    <property type="entry name" value="Hexapeptide repeat proteins"/>
    <property type="match status" value="1"/>
</dbReference>
<accession>A0A8B3BZC5</accession>
<organism evidence="3 4">
    <name type="scientific">Mediterraneibacter gnavus</name>
    <name type="common">Ruminococcus gnavus</name>
    <dbReference type="NCBI Taxonomy" id="33038"/>
    <lineage>
        <taxon>Bacteria</taxon>
        <taxon>Bacillati</taxon>
        <taxon>Bacillota</taxon>
        <taxon>Clostridia</taxon>
        <taxon>Lachnospirales</taxon>
        <taxon>Lachnospiraceae</taxon>
        <taxon>Mediterraneibacter</taxon>
    </lineage>
</organism>
<sequence>MDLNPNVAGPGLHIVHGKVVVNTFSKIGNSVYIGTSARILGNITIADNVVIGANAVVTKSIAEPGITVAGIPAKKSVM</sequence>
<dbReference type="Pfam" id="PF00132">
    <property type="entry name" value="Hexapep"/>
    <property type="match status" value="1"/>
</dbReference>
<dbReference type="Proteomes" id="UP000283992">
    <property type="component" value="Unassembled WGS sequence"/>
</dbReference>
<evidence type="ECO:0000256" key="1">
    <source>
        <dbReference type="ARBA" id="ARBA00022679"/>
    </source>
</evidence>
<dbReference type="GO" id="GO:0016740">
    <property type="term" value="F:transferase activity"/>
    <property type="evidence" value="ECO:0007669"/>
    <property type="project" value="UniProtKB-KW"/>
</dbReference>
<dbReference type="EMBL" id="QRLN01000005">
    <property type="protein sequence ID" value="RHJ14485.1"/>
    <property type="molecule type" value="Genomic_DNA"/>
</dbReference>
<keyword evidence="2" id="KW-0677">Repeat</keyword>
<dbReference type="InterPro" id="IPR001451">
    <property type="entry name" value="Hexapep"/>
</dbReference>
<gene>
    <name evidence="3" type="ORF">DW142_05135</name>
</gene>
<comment type="caution">
    <text evidence="3">The sequence shown here is derived from an EMBL/GenBank/DDBJ whole genome shotgun (WGS) entry which is preliminary data.</text>
</comment>
<dbReference type="AlphaFoldDB" id="A0A8B3BZC5"/>
<name>A0A8B3BZC5_MEDGN</name>
<proteinExistence type="predicted"/>
<dbReference type="PROSITE" id="PS00101">
    <property type="entry name" value="HEXAPEP_TRANSFERASES"/>
    <property type="match status" value="1"/>
</dbReference>
<dbReference type="SUPFAM" id="SSF51161">
    <property type="entry name" value="Trimeric LpxA-like enzymes"/>
    <property type="match status" value="1"/>
</dbReference>
<evidence type="ECO:0000313" key="3">
    <source>
        <dbReference type="EMBL" id="RHJ14485.1"/>
    </source>
</evidence>
<evidence type="ECO:0008006" key="5">
    <source>
        <dbReference type="Google" id="ProtNLM"/>
    </source>
</evidence>
<evidence type="ECO:0000256" key="2">
    <source>
        <dbReference type="ARBA" id="ARBA00022737"/>
    </source>
</evidence>
<reference evidence="3 4" key="1">
    <citation type="submission" date="2018-08" db="EMBL/GenBank/DDBJ databases">
        <title>A genome reference for cultivated species of the human gut microbiota.</title>
        <authorList>
            <person name="Zou Y."/>
            <person name="Xue W."/>
            <person name="Luo G."/>
        </authorList>
    </citation>
    <scope>NUCLEOTIDE SEQUENCE [LARGE SCALE GENOMIC DNA]</scope>
    <source>
        <strain evidence="3 4">AM12-54</strain>
    </source>
</reference>
<keyword evidence="1" id="KW-0808">Transferase</keyword>